<feature type="chain" id="PRO_5029876537" evidence="1">
    <location>
        <begin position="21"/>
        <end position="1263"/>
    </location>
</feature>
<dbReference type="InterPro" id="IPR013783">
    <property type="entry name" value="Ig-like_fold"/>
</dbReference>
<dbReference type="AlphaFoldDB" id="A0A7J4XG48"/>
<sequence length="1263" mass="140246">MKKVLLFVHFILIAVVTMHAQSLNEDFESDKFPPEGWTTRFIDYPSLTNFPAWKQMEPNDSYLTGYKGGKAAFSQSSGFGMSAAWTSSWLITPQITIDENNYLSFMLGANAAFNGLATTVEPYKLRVMVSTTATDSICFTDTVFQIAPKNVLLWGNYTIDMRKYAGKKVYIAFWNFGHTPSIAGAFLANRMYLDHVRITQTPSPDVALFSVGGIADGCQLEQTLKAAIKNTGFVSSSYKLCYQVDDNPIVRENINEALNSGEEKEYIFNEKVKLTEPRQNMDSVYNIKVWVEAPNDANLYNDTLATAVTIVGSMEYPYKMNTENAPKFFRSSTSVGRQNAYWKWFSVAEGGEDSWLFSPYQNKTSILASNCIVLPKGQVRINFEYKCASGFKATASLGNFNYSDYEPIGISEEIPASAYEWAKGGLTVDVKELGKYSLGLMVNVATSQLLMRNIEICDPYNDVAIKVITSPYANAMMRNNSVTVAAVFKNIGKDDLQNVPVHYQFKNGKVVDGVIASLPLGEEVSYTFDTKADFSELGTNELKVWSALQSDGDKSNDEATTTVEVYEAFGFPYKMSFEQDESWKSWITYNSEKDIVYWDVMQVVSGNTNYAKEGLYAAYINSFSGVTHDDWLISPAITLPKGKVRLSFYYTTLYASGTSNLKVYLGKTDYYADFKKSTPSITLPVDNTKYYRQGYILLDVEEAGNYYLAFYNDGSGRDIILDDVRLDDADDMAIESIVSSAQNGFYLNNAEVTISFMNHGSKTKTNIPLSYTVYKDGTESSNVAQTVTEIYTGSIEPGATVKYAFNEKADISTPGTYSLCGEVKDASDSDDYNNKVFSSTFINHYKAATIPYVGDLETDLERTQWKFEGGWATGNNFTGANSSYSGKGGIRHTGAAGKDGDWAFSGCIEIPAGTYDFAFFYRTWLIVSGNPTPEKNGQSFEIFLGNSPVADAMNMSVYKVENALVPGRQYQKVVNTITIPQDGHYYIGVKCTTTNTMSSAIFMDYFTIKVPVTTGLSIETDPYVADFANRESEWYHYNPSESHFEQWTVAKIGDETFMKTQVTRDDAGLGLTYKPCPGAYVAPVMSLKKGDIIKATFDYSIIIKASAPESMEQYIRLYMADKDMPDAFTTLVASGDDNSGDRATASGSITILADGLYYFGYLVETPVSTQAFNLYSTKIEKTGTDPNVGMQNTEAEESGYYVAEHTLCLAGDYQTVRIYNENGQLVLHTGNTDRIELDTYESGVYILSLTSGSVTKTGKFIVK</sequence>
<dbReference type="NCBIfam" id="NF038128">
    <property type="entry name" value="choice_anch_J"/>
    <property type="match status" value="2"/>
</dbReference>
<name>A0A7J4XG48_9BACE</name>
<evidence type="ECO:0000313" key="2">
    <source>
        <dbReference type="EMBL" id="KAA3761419.1"/>
    </source>
</evidence>
<comment type="caution">
    <text evidence="2">The sequence shown here is derived from an EMBL/GenBank/DDBJ whole genome shotgun (WGS) entry which is preliminary data.</text>
</comment>
<dbReference type="RefSeq" id="WP_130058751.1">
    <property type="nucleotide sequence ID" value="NZ_JADNPJ010000014.1"/>
</dbReference>
<evidence type="ECO:0000313" key="3">
    <source>
        <dbReference type="Proteomes" id="UP000422221"/>
    </source>
</evidence>
<dbReference type="NCBIfam" id="TIGR04183">
    <property type="entry name" value="Por_Secre_tail"/>
    <property type="match status" value="1"/>
</dbReference>
<dbReference type="Gene3D" id="2.60.120.200">
    <property type="match status" value="2"/>
</dbReference>
<accession>A0A7J4XG48</accession>
<feature type="signal peptide" evidence="1">
    <location>
        <begin position="1"/>
        <end position="20"/>
    </location>
</feature>
<evidence type="ECO:0000256" key="1">
    <source>
        <dbReference type="SAM" id="SignalP"/>
    </source>
</evidence>
<protein>
    <submittedName>
        <fullName evidence="2">T9SS type A sorting domain-containing protein</fullName>
    </submittedName>
</protein>
<organism evidence="2 3">
    <name type="scientific">Bacteroides salyersiae</name>
    <dbReference type="NCBI Taxonomy" id="291644"/>
    <lineage>
        <taxon>Bacteria</taxon>
        <taxon>Pseudomonadati</taxon>
        <taxon>Bacteroidota</taxon>
        <taxon>Bacteroidia</taxon>
        <taxon>Bacteroidales</taxon>
        <taxon>Bacteroidaceae</taxon>
        <taxon>Bacteroides</taxon>
    </lineage>
</organism>
<dbReference type="Gene3D" id="2.60.40.10">
    <property type="entry name" value="Immunoglobulins"/>
    <property type="match status" value="1"/>
</dbReference>
<keyword evidence="1" id="KW-0732">Signal</keyword>
<dbReference type="Gene3D" id="2.60.120.260">
    <property type="entry name" value="Galactose-binding domain-like"/>
    <property type="match status" value="1"/>
</dbReference>
<dbReference type="Proteomes" id="UP000422221">
    <property type="component" value="Unassembled WGS sequence"/>
</dbReference>
<proteinExistence type="predicted"/>
<gene>
    <name evidence="2" type="ORF">F3F73_16095</name>
</gene>
<dbReference type="InterPro" id="IPR026444">
    <property type="entry name" value="Secre_tail"/>
</dbReference>
<dbReference type="EMBL" id="VWMK01000017">
    <property type="protein sequence ID" value="KAA3761419.1"/>
    <property type="molecule type" value="Genomic_DNA"/>
</dbReference>
<reference evidence="2 3" key="1">
    <citation type="journal article" date="2019" name="Nat. Med.">
        <title>A library of human gut bacterial isolates paired with longitudinal multiomics data enables mechanistic microbiome research.</title>
        <authorList>
            <person name="Poyet M."/>
            <person name="Groussin M."/>
            <person name="Gibbons S.M."/>
            <person name="Avila-Pacheco J."/>
            <person name="Jiang X."/>
            <person name="Kearney S.M."/>
            <person name="Perrotta A.R."/>
            <person name="Berdy B."/>
            <person name="Zhao S."/>
            <person name="Lieberman T.D."/>
            <person name="Swanson P.K."/>
            <person name="Smith M."/>
            <person name="Roesemann S."/>
            <person name="Alexander J.E."/>
            <person name="Rich S.A."/>
            <person name="Livny J."/>
            <person name="Vlamakis H."/>
            <person name="Clish C."/>
            <person name="Bullock K."/>
            <person name="Deik A."/>
            <person name="Scott J."/>
            <person name="Pierce K.A."/>
            <person name="Xavier R.J."/>
            <person name="Alm E.J."/>
        </authorList>
    </citation>
    <scope>NUCLEOTIDE SEQUENCE [LARGE SCALE GENOMIC DNA]</scope>
    <source>
        <strain evidence="2 3">BIOML-A10</strain>
    </source>
</reference>